<evidence type="ECO:0000256" key="1">
    <source>
        <dbReference type="ARBA" id="ARBA00022679"/>
    </source>
</evidence>
<comment type="caution">
    <text evidence="10">The sequence shown here is derived from an EMBL/GenBank/DDBJ whole genome shotgun (WGS) entry which is preliminary data.</text>
</comment>
<feature type="compositionally biased region" description="Polar residues" evidence="7">
    <location>
        <begin position="458"/>
        <end position="479"/>
    </location>
</feature>
<feature type="domain" description="Integrase p58-like C-terminal" evidence="9">
    <location>
        <begin position="416"/>
        <end position="448"/>
    </location>
</feature>
<dbReference type="Proteomes" id="UP000076858">
    <property type="component" value="Unassembled WGS sequence"/>
</dbReference>
<dbReference type="InterPro" id="IPR050951">
    <property type="entry name" value="Retrovirus_Pol_polyprotein"/>
</dbReference>
<feature type="region of interest" description="Disordered" evidence="7">
    <location>
        <begin position="217"/>
        <end position="282"/>
    </location>
</feature>
<feature type="compositionally biased region" description="Basic residues" evidence="7">
    <location>
        <begin position="480"/>
        <end position="490"/>
    </location>
</feature>
<dbReference type="SUPFAM" id="SSF56672">
    <property type="entry name" value="DNA/RNA polymerases"/>
    <property type="match status" value="1"/>
</dbReference>
<dbReference type="InterPro" id="IPR043128">
    <property type="entry name" value="Rev_trsase/Diguanyl_cyclase"/>
</dbReference>
<evidence type="ECO:0000256" key="7">
    <source>
        <dbReference type="SAM" id="MobiDB-lite"/>
    </source>
</evidence>
<keyword evidence="1" id="KW-0808">Transferase</keyword>
<evidence type="ECO:0000259" key="9">
    <source>
        <dbReference type="Pfam" id="PF22938"/>
    </source>
</evidence>
<dbReference type="GO" id="GO:0004519">
    <property type="term" value="F:endonuclease activity"/>
    <property type="evidence" value="ECO:0007669"/>
    <property type="project" value="UniProtKB-KW"/>
</dbReference>
<dbReference type="InterPro" id="IPR043502">
    <property type="entry name" value="DNA/RNA_pol_sf"/>
</dbReference>
<evidence type="ECO:0000259" key="8">
    <source>
        <dbReference type="Pfam" id="PF17917"/>
    </source>
</evidence>
<dbReference type="Gene3D" id="3.30.70.270">
    <property type="match status" value="1"/>
</dbReference>
<dbReference type="Pfam" id="PF17917">
    <property type="entry name" value="RT_RNaseH"/>
    <property type="match status" value="1"/>
</dbReference>
<name>A0A162QDI8_9CRUS</name>
<dbReference type="EMBL" id="LRGB01000346">
    <property type="protein sequence ID" value="KZS19595.1"/>
    <property type="molecule type" value="Genomic_DNA"/>
</dbReference>
<dbReference type="InterPro" id="IPR041373">
    <property type="entry name" value="RT_RNaseH"/>
</dbReference>
<feature type="region of interest" description="Disordered" evidence="7">
    <location>
        <begin position="458"/>
        <end position="504"/>
    </location>
</feature>
<evidence type="ECO:0000256" key="4">
    <source>
        <dbReference type="ARBA" id="ARBA00022759"/>
    </source>
</evidence>
<dbReference type="GO" id="GO:0016787">
    <property type="term" value="F:hydrolase activity"/>
    <property type="evidence" value="ECO:0007669"/>
    <property type="project" value="UniProtKB-KW"/>
</dbReference>
<dbReference type="InterPro" id="IPR054465">
    <property type="entry name" value="Integrase_p58-like_C"/>
</dbReference>
<sequence length="504" mass="57296">MPTESALTPGKRHIPGFDEAAKPLLYLTREKSLFIWTPTHQEHFDKLKQRLADAATLAYPDPTAEFEIHPDACGYGVGAVLLQKQDGAGRPLAFASRLLSRSEQNYSITEKECLALIWVIKKFRQFIFGSPIRIVADHHALCWLQSKTELAGRLARWAMTISEYKYVIAHKDGKLHQDADALSRYPVSEDDETLDNTWAGHVNTVVQLTKVTDTGRRSRTSCRVLREGDSATTRSPQEADDRPRKMFRRDHDATSTCSHGDQSPDHHSLPPTSKRTSRATEPHLGRHVVHVREQGSQRLGCHTAVCMVRLQHEQTGNDRHPVIPVDTIFWATPDPHQLVPVEAGGPDKYEIWMLGNLQRAFAEVDDRSQRAQRKYKQHHDTHHREGEKFHQIQQVLVYRPTRKVGLAEKLLHRWHGPYSIVRKITPLNYEVQLNNSKKTEVVHVERLKSFVDLTQPVPNTEVGAQSTGRVGSKGTTNKMSKVKGPAHPRKQLTEKRVRFTTPPE</sequence>
<dbReference type="PANTHER" id="PTHR37984:SF5">
    <property type="entry name" value="PROTEIN NYNRIN-LIKE"/>
    <property type="match status" value="1"/>
</dbReference>
<keyword evidence="3" id="KW-0540">Nuclease</keyword>
<keyword evidence="4" id="KW-0255">Endonuclease</keyword>
<evidence type="ECO:0000256" key="2">
    <source>
        <dbReference type="ARBA" id="ARBA00022695"/>
    </source>
</evidence>
<gene>
    <name evidence="10" type="ORF">APZ42_013916</name>
</gene>
<evidence type="ECO:0000256" key="6">
    <source>
        <dbReference type="ARBA" id="ARBA00022918"/>
    </source>
</evidence>
<dbReference type="CDD" id="cd09274">
    <property type="entry name" value="RNase_HI_RT_Ty3"/>
    <property type="match status" value="1"/>
</dbReference>
<dbReference type="AlphaFoldDB" id="A0A162QDI8"/>
<evidence type="ECO:0000313" key="11">
    <source>
        <dbReference type="Proteomes" id="UP000076858"/>
    </source>
</evidence>
<dbReference type="PANTHER" id="PTHR37984">
    <property type="entry name" value="PROTEIN CBG26694"/>
    <property type="match status" value="1"/>
</dbReference>
<reference evidence="10 11" key="1">
    <citation type="submission" date="2016-03" db="EMBL/GenBank/DDBJ databases">
        <title>EvidentialGene: Evidence-directed Construction of Genes on Genomes.</title>
        <authorList>
            <person name="Gilbert D.G."/>
            <person name="Choi J.-H."/>
            <person name="Mockaitis K."/>
            <person name="Colbourne J."/>
            <person name="Pfrender M."/>
        </authorList>
    </citation>
    <scope>NUCLEOTIDE SEQUENCE [LARGE SCALE GENOMIC DNA]</scope>
    <source>
        <strain evidence="10 11">Xinb3</strain>
        <tissue evidence="10">Complete organism</tissue>
    </source>
</reference>
<accession>A0A162QDI8</accession>
<keyword evidence="2" id="KW-0548">Nucleotidyltransferase</keyword>
<evidence type="ECO:0000256" key="3">
    <source>
        <dbReference type="ARBA" id="ARBA00022722"/>
    </source>
</evidence>
<keyword evidence="6" id="KW-0695">RNA-directed DNA polymerase</keyword>
<feature type="compositionally biased region" description="Basic and acidic residues" evidence="7">
    <location>
        <begin position="237"/>
        <end position="253"/>
    </location>
</feature>
<evidence type="ECO:0000256" key="5">
    <source>
        <dbReference type="ARBA" id="ARBA00022801"/>
    </source>
</evidence>
<dbReference type="GO" id="GO:0003964">
    <property type="term" value="F:RNA-directed DNA polymerase activity"/>
    <property type="evidence" value="ECO:0007669"/>
    <property type="project" value="UniProtKB-KW"/>
</dbReference>
<dbReference type="Pfam" id="PF22938">
    <property type="entry name" value="Integrase_p58_C"/>
    <property type="match status" value="1"/>
</dbReference>
<keyword evidence="11" id="KW-1185">Reference proteome</keyword>
<keyword evidence="5" id="KW-0378">Hydrolase</keyword>
<organism evidence="10 11">
    <name type="scientific">Daphnia magna</name>
    <dbReference type="NCBI Taxonomy" id="35525"/>
    <lineage>
        <taxon>Eukaryota</taxon>
        <taxon>Metazoa</taxon>
        <taxon>Ecdysozoa</taxon>
        <taxon>Arthropoda</taxon>
        <taxon>Crustacea</taxon>
        <taxon>Branchiopoda</taxon>
        <taxon>Diplostraca</taxon>
        <taxon>Cladocera</taxon>
        <taxon>Anomopoda</taxon>
        <taxon>Daphniidae</taxon>
        <taxon>Daphnia</taxon>
    </lineage>
</organism>
<proteinExistence type="predicted"/>
<protein>
    <submittedName>
        <fullName evidence="10">Uncharacterized protein</fullName>
    </submittedName>
</protein>
<evidence type="ECO:0000313" key="10">
    <source>
        <dbReference type="EMBL" id="KZS19595.1"/>
    </source>
</evidence>
<dbReference type="Gene3D" id="3.10.20.370">
    <property type="match status" value="1"/>
</dbReference>
<dbReference type="FunFam" id="3.10.20.370:FF:000001">
    <property type="entry name" value="Retrovirus-related Pol polyprotein from transposon 17.6-like protein"/>
    <property type="match status" value="1"/>
</dbReference>
<feature type="domain" description="Reverse transcriptase RNase H-like" evidence="8">
    <location>
        <begin position="61"/>
        <end position="164"/>
    </location>
</feature>